<evidence type="ECO:0000313" key="3">
    <source>
        <dbReference type="RefSeq" id="XP_033463243.1"/>
    </source>
</evidence>
<feature type="region of interest" description="Disordered" evidence="1">
    <location>
        <begin position="40"/>
        <end position="61"/>
    </location>
</feature>
<gene>
    <name evidence="3" type="ORF">K489DRAFT_331978</name>
</gene>
<evidence type="ECO:0000256" key="1">
    <source>
        <dbReference type="SAM" id="MobiDB-lite"/>
    </source>
</evidence>
<sequence length="274" mass="29403">MAVLDAMGLDEAETRPRTGIDSIALDADLYDFAVDISRKATPAQGAGGSRPRSTASALTNALDQHQLSPRAALVDGDDQPSEDQPKADGDQPKANSNQQNANQQNSNQQNSNQQNSNQQNANQQNSNQQNANQQKSNQQNANQQNANQAKANGNQPQAGDDKPKANPVMGAADPTVTTPAWLNDVMTHDWGKDSSSDMQYASAKYSTALAENPDLAKVNMTGMEFNAVARIMNSTQRGCYADSALPMALAANDTCNLGFFCKSTLSRILPTFRR</sequence>
<organism evidence="3">
    <name type="scientific">Dissoconium aciculare CBS 342.82</name>
    <dbReference type="NCBI Taxonomy" id="1314786"/>
    <lineage>
        <taxon>Eukaryota</taxon>
        <taxon>Fungi</taxon>
        <taxon>Dikarya</taxon>
        <taxon>Ascomycota</taxon>
        <taxon>Pezizomycotina</taxon>
        <taxon>Dothideomycetes</taxon>
        <taxon>Dothideomycetidae</taxon>
        <taxon>Mycosphaerellales</taxon>
        <taxon>Dissoconiaceae</taxon>
        <taxon>Dissoconium</taxon>
    </lineage>
</organism>
<dbReference type="GeneID" id="54359952"/>
<dbReference type="Proteomes" id="UP000504637">
    <property type="component" value="Unplaced"/>
</dbReference>
<feature type="region of interest" description="Disordered" evidence="1">
    <location>
        <begin position="1"/>
        <end position="20"/>
    </location>
</feature>
<feature type="region of interest" description="Disordered" evidence="1">
    <location>
        <begin position="73"/>
        <end position="167"/>
    </location>
</feature>
<evidence type="ECO:0000313" key="2">
    <source>
        <dbReference type="Proteomes" id="UP000504637"/>
    </source>
</evidence>
<feature type="compositionally biased region" description="Polar residues" evidence="1">
    <location>
        <begin position="51"/>
        <end position="61"/>
    </location>
</feature>
<proteinExistence type="predicted"/>
<dbReference type="RefSeq" id="XP_033463243.1">
    <property type="nucleotide sequence ID" value="XM_033602152.1"/>
</dbReference>
<reference evidence="3" key="1">
    <citation type="submission" date="2020-01" db="EMBL/GenBank/DDBJ databases">
        <authorList>
            <consortium name="DOE Joint Genome Institute"/>
            <person name="Haridas S."/>
            <person name="Albert R."/>
            <person name="Binder M."/>
            <person name="Bloem J."/>
            <person name="Labutti K."/>
            <person name="Salamov A."/>
            <person name="Andreopoulos B."/>
            <person name="Baker S.E."/>
            <person name="Barry K."/>
            <person name="Bills G."/>
            <person name="Bluhm B.H."/>
            <person name="Cannon C."/>
            <person name="Castanera R."/>
            <person name="Culley D.E."/>
            <person name="Daum C."/>
            <person name="Ezra D."/>
            <person name="Gonzalez J.B."/>
            <person name="Henrissat B."/>
            <person name="Kuo A."/>
            <person name="Liang C."/>
            <person name="Lipzen A."/>
            <person name="Lutzoni F."/>
            <person name="Magnuson J."/>
            <person name="Mondo S."/>
            <person name="Nolan M."/>
            <person name="Ohm R."/>
            <person name="Pangilinan J."/>
            <person name="Park H.-J."/>
            <person name="Ramirez L."/>
            <person name="Alfaro M."/>
            <person name="Sun H."/>
            <person name="Tritt A."/>
            <person name="Yoshinaga Y."/>
            <person name="Zwiers L.-H."/>
            <person name="Turgeon B.G."/>
            <person name="Goodwin S.B."/>
            <person name="Spatafora J.W."/>
            <person name="Crous P.W."/>
            <person name="Grigoriev I.V."/>
        </authorList>
    </citation>
    <scope>NUCLEOTIDE SEQUENCE</scope>
    <source>
        <strain evidence="3">CBS 342.82</strain>
    </source>
</reference>
<reference evidence="3" key="3">
    <citation type="submission" date="2025-08" db="UniProtKB">
        <authorList>
            <consortium name="RefSeq"/>
        </authorList>
    </citation>
    <scope>IDENTIFICATION</scope>
    <source>
        <strain evidence="3">CBS 342.82</strain>
    </source>
</reference>
<name>A0A6J3MH34_9PEZI</name>
<keyword evidence="2" id="KW-1185">Reference proteome</keyword>
<dbReference type="AlphaFoldDB" id="A0A6J3MH34"/>
<protein>
    <submittedName>
        <fullName evidence="3">Uncharacterized protein</fullName>
    </submittedName>
</protein>
<accession>A0A6J3MH34</accession>
<feature type="compositionally biased region" description="Low complexity" evidence="1">
    <location>
        <begin position="92"/>
        <end position="158"/>
    </location>
</feature>
<reference evidence="3" key="2">
    <citation type="submission" date="2020-04" db="EMBL/GenBank/DDBJ databases">
        <authorList>
            <consortium name="NCBI Genome Project"/>
        </authorList>
    </citation>
    <scope>NUCLEOTIDE SEQUENCE</scope>
    <source>
        <strain evidence="3">CBS 342.82</strain>
    </source>
</reference>